<feature type="compositionally biased region" description="Polar residues" evidence="1">
    <location>
        <begin position="100"/>
        <end position="112"/>
    </location>
</feature>
<evidence type="ECO:0000256" key="1">
    <source>
        <dbReference type="SAM" id="MobiDB-lite"/>
    </source>
</evidence>
<dbReference type="KEGG" id="dan:6501007"/>
<feature type="region of interest" description="Disordered" evidence="1">
    <location>
        <begin position="137"/>
        <end position="162"/>
    </location>
</feature>
<proteinExistence type="predicted"/>
<evidence type="ECO:0000313" key="2">
    <source>
        <dbReference type="EMBL" id="EDV42923.1"/>
    </source>
</evidence>
<dbReference type="GO" id="GO:0030674">
    <property type="term" value="F:protein-macromolecule adaptor activity"/>
    <property type="evidence" value="ECO:0007669"/>
    <property type="project" value="EnsemblMetazoa"/>
</dbReference>
<dbReference type="HOGENOM" id="CLU_130595_0_0_1"/>
<reference evidence="2 3" key="1">
    <citation type="journal article" date="2007" name="Nature">
        <title>Evolution of genes and genomes on the Drosophila phylogeny.</title>
        <authorList>
            <consortium name="Drosophila 12 Genomes Consortium"/>
            <person name="Clark A.G."/>
            <person name="Eisen M.B."/>
            <person name="Smith D.R."/>
            <person name="Bergman C.M."/>
            <person name="Oliver B."/>
            <person name="Markow T.A."/>
            <person name="Kaufman T.C."/>
            <person name="Kellis M."/>
            <person name="Gelbart W."/>
            <person name="Iyer V.N."/>
            <person name="Pollard D.A."/>
            <person name="Sackton T.B."/>
            <person name="Larracuente A.M."/>
            <person name="Singh N.D."/>
            <person name="Abad J.P."/>
            <person name="Abt D.N."/>
            <person name="Adryan B."/>
            <person name="Aguade M."/>
            <person name="Akashi H."/>
            <person name="Anderson W.W."/>
            <person name="Aquadro C.F."/>
            <person name="Ardell D.H."/>
            <person name="Arguello R."/>
            <person name="Artieri C.G."/>
            <person name="Barbash D.A."/>
            <person name="Barker D."/>
            <person name="Barsanti P."/>
            <person name="Batterham P."/>
            <person name="Batzoglou S."/>
            <person name="Begun D."/>
            <person name="Bhutkar A."/>
            <person name="Blanco E."/>
            <person name="Bosak S.A."/>
            <person name="Bradley R.K."/>
            <person name="Brand A.D."/>
            <person name="Brent M.R."/>
            <person name="Brooks A.N."/>
            <person name="Brown R.H."/>
            <person name="Butlin R.K."/>
            <person name="Caggese C."/>
            <person name="Calvi B.R."/>
            <person name="Bernardo de Carvalho A."/>
            <person name="Caspi A."/>
            <person name="Castrezana S."/>
            <person name="Celniker S.E."/>
            <person name="Chang J.L."/>
            <person name="Chapple C."/>
            <person name="Chatterji S."/>
            <person name="Chinwalla A."/>
            <person name="Civetta A."/>
            <person name="Clifton S.W."/>
            <person name="Comeron J.M."/>
            <person name="Costello J.C."/>
            <person name="Coyne J.A."/>
            <person name="Daub J."/>
            <person name="David R.G."/>
            <person name="Delcher A.L."/>
            <person name="Delehaunty K."/>
            <person name="Do C.B."/>
            <person name="Ebling H."/>
            <person name="Edwards K."/>
            <person name="Eickbush T."/>
            <person name="Evans J.D."/>
            <person name="Filipski A."/>
            <person name="Findeiss S."/>
            <person name="Freyhult E."/>
            <person name="Fulton L."/>
            <person name="Fulton R."/>
            <person name="Garcia A.C."/>
            <person name="Gardiner A."/>
            <person name="Garfield D.A."/>
            <person name="Garvin B.E."/>
            <person name="Gibson G."/>
            <person name="Gilbert D."/>
            <person name="Gnerre S."/>
            <person name="Godfrey J."/>
            <person name="Good R."/>
            <person name="Gotea V."/>
            <person name="Gravely B."/>
            <person name="Greenberg A.J."/>
            <person name="Griffiths-Jones S."/>
            <person name="Gross S."/>
            <person name="Guigo R."/>
            <person name="Gustafson E.A."/>
            <person name="Haerty W."/>
            <person name="Hahn M.W."/>
            <person name="Halligan D.L."/>
            <person name="Halpern A.L."/>
            <person name="Halter G.M."/>
            <person name="Han M.V."/>
            <person name="Heger A."/>
            <person name="Hillier L."/>
            <person name="Hinrichs A.S."/>
            <person name="Holmes I."/>
            <person name="Hoskins R.A."/>
            <person name="Hubisz M.J."/>
            <person name="Hultmark D."/>
            <person name="Huntley M.A."/>
            <person name="Jaffe D.B."/>
            <person name="Jagadeeshan S."/>
            <person name="Jeck W.R."/>
            <person name="Johnson J."/>
            <person name="Jones C.D."/>
            <person name="Jordan W.C."/>
            <person name="Karpen G.H."/>
            <person name="Kataoka E."/>
            <person name="Keightley P.D."/>
            <person name="Kheradpour P."/>
            <person name="Kirkness E.F."/>
            <person name="Koerich L.B."/>
            <person name="Kristiansen K."/>
            <person name="Kudrna D."/>
            <person name="Kulathinal R.J."/>
            <person name="Kumar S."/>
            <person name="Kwok R."/>
            <person name="Lander E."/>
            <person name="Langley C.H."/>
            <person name="Lapoint R."/>
            <person name="Lazzaro B.P."/>
            <person name="Lee S.J."/>
            <person name="Levesque L."/>
            <person name="Li R."/>
            <person name="Lin C.F."/>
            <person name="Lin M.F."/>
            <person name="Lindblad-Toh K."/>
            <person name="Llopart A."/>
            <person name="Long M."/>
            <person name="Low L."/>
            <person name="Lozovsky E."/>
            <person name="Lu J."/>
            <person name="Luo M."/>
            <person name="Machado C.A."/>
            <person name="Makalowski W."/>
            <person name="Marzo M."/>
            <person name="Matsuda M."/>
            <person name="Matzkin L."/>
            <person name="McAllister B."/>
            <person name="McBride C.S."/>
            <person name="McKernan B."/>
            <person name="McKernan K."/>
            <person name="Mendez-Lago M."/>
            <person name="Minx P."/>
            <person name="Mollenhauer M.U."/>
            <person name="Montooth K."/>
            <person name="Mount S.M."/>
            <person name="Mu X."/>
            <person name="Myers E."/>
            <person name="Negre B."/>
            <person name="Newfeld S."/>
            <person name="Nielsen R."/>
            <person name="Noor M.A."/>
            <person name="O'Grady P."/>
            <person name="Pachter L."/>
            <person name="Papaceit M."/>
            <person name="Parisi M.J."/>
            <person name="Parisi M."/>
            <person name="Parts L."/>
            <person name="Pedersen J.S."/>
            <person name="Pesole G."/>
            <person name="Phillippy A.M."/>
            <person name="Ponting C.P."/>
            <person name="Pop M."/>
            <person name="Porcelli D."/>
            <person name="Powell J.R."/>
            <person name="Prohaska S."/>
            <person name="Pruitt K."/>
            <person name="Puig M."/>
            <person name="Quesneville H."/>
            <person name="Ram K.R."/>
            <person name="Rand D."/>
            <person name="Rasmussen M.D."/>
            <person name="Reed L.K."/>
            <person name="Reenan R."/>
            <person name="Reily A."/>
            <person name="Remington K.A."/>
            <person name="Rieger T.T."/>
            <person name="Ritchie M.G."/>
            <person name="Robin C."/>
            <person name="Rogers Y.H."/>
            <person name="Rohde C."/>
            <person name="Rozas J."/>
            <person name="Rubenfield M.J."/>
            <person name="Ruiz A."/>
            <person name="Russo S."/>
            <person name="Salzberg S.L."/>
            <person name="Sanchez-Gracia A."/>
            <person name="Saranga D.J."/>
            <person name="Sato H."/>
            <person name="Schaeffer S.W."/>
            <person name="Schatz M.C."/>
            <person name="Schlenke T."/>
            <person name="Schwartz R."/>
            <person name="Segarra C."/>
            <person name="Singh R.S."/>
            <person name="Sirot L."/>
            <person name="Sirota M."/>
            <person name="Sisneros N.B."/>
            <person name="Smith C.D."/>
            <person name="Smith T.F."/>
            <person name="Spieth J."/>
            <person name="Stage D.E."/>
            <person name="Stark A."/>
            <person name="Stephan W."/>
            <person name="Strausberg R.L."/>
            <person name="Strempel S."/>
            <person name="Sturgill D."/>
            <person name="Sutton G."/>
            <person name="Sutton G.G."/>
            <person name="Tao W."/>
            <person name="Teichmann S."/>
            <person name="Tobari Y.N."/>
            <person name="Tomimura Y."/>
            <person name="Tsolas J.M."/>
            <person name="Valente V.L."/>
            <person name="Venter E."/>
            <person name="Venter J.C."/>
            <person name="Vicario S."/>
            <person name="Vieira F.G."/>
            <person name="Vilella A.J."/>
            <person name="Villasante A."/>
            <person name="Walenz B."/>
            <person name="Wang J."/>
            <person name="Wasserman M."/>
            <person name="Watts T."/>
            <person name="Wilson D."/>
            <person name="Wilson R.K."/>
            <person name="Wing R.A."/>
            <person name="Wolfner M.F."/>
            <person name="Wong A."/>
            <person name="Wong G.K."/>
            <person name="Wu C.I."/>
            <person name="Wu G."/>
            <person name="Yamamoto D."/>
            <person name="Yang H.P."/>
            <person name="Yang S.P."/>
            <person name="Yorke J.A."/>
            <person name="Yoshida K."/>
            <person name="Zdobnov E."/>
            <person name="Zhang P."/>
            <person name="Zhang Y."/>
            <person name="Zimin A.V."/>
            <person name="Baldwin J."/>
            <person name="Abdouelleil A."/>
            <person name="Abdulkadir J."/>
            <person name="Abebe A."/>
            <person name="Abera B."/>
            <person name="Abreu J."/>
            <person name="Acer S.C."/>
            <person name="Aftuck L."/>
            <person name="Alexander A."/>
            <person name="An P."/>
            <person name="Anderson E."/>
            <person name="Anderson S."/>
            <person name="Arachi H."/>
            <person name="Azer M."/>
            <person name="Bachantsang P."/>
            <person name="Barry A."/>
            <person name="Bayul T."/>
            <person name="Berlin A."/>
            <person name="Bessette D."/>
            <person name="Bloom T."/>
            <person name="Blye J."/>
            <person name="Boguslavskiy L."/>
            <person name="Bonnet C."/>
            <person name="Boukhgalter B."/>
            <person name="Bourzgui I."/>
            <person name="Brown A."/>
            <person name="Cahill P."/>
            <person name="Channer S."/>
            <person name="Cheshatsang Y."/>
            <person name="Chuda L."/>
            <person name="Citroen M."/>
            <person name="Collymore A."/>
            <person name="Cooke P."/>
            <person name="Costello M."/>
            <person name="D'Aco K."/>
            <person name="Daza R."/>
            <person name="De Haan G."/>
            <person name="DeGray S."/>
            <person name="DeMaso C."/>
            <person name="Dhargay N."/>
            <person name="Dooley K."/>
            <person name="Dooley E."/>
            <person name="Doricent M."/>
            <person name="Dorje P."/>
            <person name="Dorjee K."/>
            <person name="Dupes A."/>
            <person name="Elong R."/>
            <person name="Falk J."/>
            <person name="Farina A."/>
            <person name="Faro S."/>
            <person name="Ferguson D."/>
            <person name="Fisher S."/>
            <person name="Foley C.D."/>
            <person name="Franke A."/>
            <person name="Friedrich D."/>
            <person name="Gadbois L."/>
            <person name="Gearin G."/>
            <person name="Gearin C.R."/>
            <person name="Giannoukos G."/>
            <person name="Goode T."/>
            <person name="Graham J."/>
            <person name="Grandbois E."/>
            <person name="Grewal S."/>
            <person name="Gyaltsen K."/>
            <person name="Hafez N."/>
            <person name="Hagos B."/>
            <person name="Hall J."/>
            <person name="Henson C."/>
            <person name="Hollinger A."/>
            <person name="Honan T."/>
            <person name="Huard M.D."/>
            <person name="Hughes L."/>
            <person name="Hurhula B."/>
            <person name="Husby M.E."/>
            <person name="Kamat A."/>
            <person name="Kanga B."/>
            <person name="Kashin S."/>
            <person name="Khazanovich D."/>
            <person name="Kisner P."/>
            <person name="Lance K."/>
            <person name="Lara M."/>
            <person name="Lee W."/>
            <person name="Lennon N."/>
            <person name="Letendre F."/>
            <person name="LeVine R."/>
            <person name="Lipovsky A."/>
            <person name="Liu X."/>
            <person name="Liu J."/>
            <person name="Liu S."/>
            <person name="Lokyitsang T."/>
            <person name="Lokyitsang Y."/>
            <person name="Lubonja R."/>
            <person name="Lui A."/>
            <person name="MacDonald P."/>
            <person name="Magnisalis V."/>
            <person name="Maru K."/>
            <person name="Matthews C."/>
            <person name="McCusker W."/>
            <person name="McDonough S."/>
            <person name="Mehta T."/>
            <person name="Meldrim J."/>
            <person name="Meneus L."/>
            <person name="Mihai O."/>
            <person name="Mihalev A."/>
            <person name="Mihova T."/>
            <person name="Mittelman R."/>
            <person name="Mlenga V."/>
            <person name="Montmayeur A."/>
            <person name="Mulrain L."/>
            <person name="Navidi A."/>
            <person name="Naylor J."/>
            <person name="Negash T."/>
            <person name="Nguyen T."/>
            <person name="Nguyen N."/>
            <person name="Nicol R."/>
            <person name="Norbu C."/>
            <person name="Norbu N."/>
            <person name="Novod N."/>
            <person name="O'Neill B."/>
            <person name="Osman S."/>
            <person name="Markiewicz E."/>
            <person name="Oyono O.L."/>
            <person name="Patti C."/>
            <person name="Phunkhang P."/>
            <person name="Pierre F."/>
            <person name="Priest M."/>
            <person name="Raghuraman S."/>
            <person name="Rege F."/>
            <person name="Reyes R."/>
            <person name="Rise C."/>
            <person name="Rogov P."/>
            <person name="Ross K."/>
            <person name="Ryan E."/>
            <person name="Settipalli S."/>
            <person name="Shea T."/>
            <person name="Sherpa N."/>
            <person name="Shi L."/>
            <person name="Shih D."/>
            <person name="Sparrow T."/>
            <person name="Spaulding J."/>
            <person name="Stalker J."/>
            <person name="Stange-Thomann N."/>
            <person name="Stavropoulos S."/>
            <person name="Stone C."/>
            <person name="Strader C."/>
            <person name="Tesfaye S."/>
            <person name="Thomson T."/>
            <person name="Thoulutsang Y."/>
            <person name="Thoulutsang D."/>
            <person name="Topham K."/>
            <person name="Topping I."/>
            <person name="Tsamla T."/>
            <person name="Vassiliev H."/>
            <person name="Vo A."/>
            <person name="Wangchuk T."/>
            <person name="Wangdi T."/>
            <person name="Weiand M."/>
            <person name="Wilkinson J."/>
            <person name="Wilson A."/>
            <person name="Yadav S."/>
            <person name="Young G."/>
            <person name="Yu Q."/>
            <person name="Zembek L."/>
            <person name="Zhong D."/>
            <person name="Zimmer A."/>
            <person name="Zwirko Z."/>
            <person name="Jaffe D.B."/>
            <person name="Alvarez P."/>
            <person name="Brockman W."/>
            <person name="Butler J."/>
            <person name="Chin C."/>
            <person name="Gnerre S."/>
            <person name="Grabherr M."/>
            <person name="Kleber M."/>
            <person name="Mauceli E."/>
            <person name="MacCallum I."/>
        </authorList>
    </citation>
    <scope>NUCLEOTIDE SEQUENCE [LARGE SCALE GENOMIC DNA]</scope>
    <source>
        <strain evidence="3">Tucson 14024-0371.13</strain>
    </source>
</reference>
<dbReference type="GO" id="GO:0019099">
    <property type="term" value="P:female germ-line sex determination"/>
    <property type="evidence" value="ECO:0007669"/>
    <property type="project" value="EnsemblMetazoa"/>
</dbReference>
<dbReference type="InParanoid" id="B3LYK8"/>
<protein>
    <submittedName>
        <fullName evidence="2">Uncharacterized protein</fullName>
    </submittedName>
</protein>
<dbReference type="Proteomes" id="UP000007801">
    <property type="component" value="Unassembled WGS sequence"/>
</dbReference>
<dbReference type="FunCoup" id="B3LYK8">
    <property type="interactions" value="7"/>
</dbReference>
<dbReference type="OrthoDB" id="7869870at2759"/>
<keyword evidence="3" id="KW-1185">Reference proteome</keyword>
<dbReference type="EMBL" id="CH902617">
    <property type="protein sequence ID" value="EDV42923.1"/>
    <property type="molecule type" value="Genomic_DNA"/>
</dbReference>
<accession>B3LYK8</accession>
<dbReference type="SMR" id="B3LYK8"/>
<organism evidence="2 3">
    <name type="scientific">Drosophila ananassae</name>
    <name type="common">Fruit fly</name>
    <dbReference type="NCBI Taxonomy" id="7217"/>
    <lineage>
        <taxon>Eukaryota</taxon>
        <taxon>Metazoa</taxon>
        <taxon>Ecdysozoa</taxon>
        <taxon>Arthropoda</taxon>
        <taxon>Hexapoda</taxon>
        <taxon>Insecta</taxon>
        <taxon>Pterygota</taxon>
        <taxon>Neoptera</taxon>
        <taxon>Endopterygota</taxon>
        <taxon>Diptera</taxon>
        <taxon>Brachycera</taxon>
        <taxon>Muscomorpha</taxon>
        <taxon>Ephydroidea</taxon>
        <taxon>Drosophilidae</taxon>
        <taxon>Drosophila</taxon>
        <taxon>Sophophora</taxon>
    </lineage>
</organism>
<evidence type="ECO:0000313" key="3">
    <source>
        <dbReference type="Proteomes" id="UP000007801"/>
    </source>
</evidence>
<dbReference type="GeneID" id="6501007"/>
<dbReference type="STRING" id="7217.B3LYK8"/>
<dbReference type="GO" id="GO:0005829">
    <property type="term" value="C:cytosol"/>
    <property type="evidence" value="ECO:0007669"/>
    <property type="project" value="EnsemblMetazoa"/>
</dbReference>
<dbReference type="eggNOG" id="ENOG502TBEP">
    <property type="taxonomic scope" value="Eukaryota"/>
</dbReference>
<feature type="region of interest" description="Disordered" evidence="1">
    <location>
        <begin position="99"/>
        <end position="120"/>
    </location>
</feature>
<dbReference type="PhylomeDB" id="B3LYK8"/>
<gene>
    <name evidence="2" type="primary">Dana\GF18229</name>
    <name evidence="2" type="synonym">dana_GLEANR_19488</name>
    <name evidence="2" type="ORF">GF18229</name>
</gene>
<name>B3LYK8_DROAN</name>
<feature type="compositionally biased region" description="Basic and acidic residues" evidence="1">
    <location>
        <begin position="152"/>
        <end position="162"/>
    </location>
</feature>
<dbReference type="AlphaFoldDB" id="B3LYK8"/>
<sequence length="162" mass="18259">MSVLEDEYIDYLNERGILPRLLDILKQLVNIEPPPADPLMYIMHVLGCPLIPQAQMKALERKVSRAHDELRYLRRLLIDLDGIDHLYDSESDLEEYVGDVQNTGGSQSSLSFESRPPHTPINQAPYMVEASVVMAPLSNAKESSQGSSSGSFKDHPMRHTRN</sequence>